<reference evidence="2" key="1">
    <citation type="journal article" date="2023" name="Mol. Phylogenet. Evol.">
        <title>Genome-scale phylogeny and comparative genomics of the fungal order Sordariales.</title>
        <authorList>
            <person name="Hensen N."/>
            <person name="Bonometti L."/>
            <person name="Westerberg I."/>
            <person name="Brannstrom I.O."/>
            <person name="Guillou S."/>
            <person name="Cros-Aarteil S."/>
            <person name="Calhoun S."/>
            <person name="Haridas S."/>
            <person name="Kuo A."/>
            <person name="Mondo S."/>
            <person name="Pangilinan J."/>
            <person name="Riley R."/>
            <person name="LaButti K."/>
            <person name="Andreopoulos B."/>
            <person name="Lipzen A."/>
            <person name="Chen C."/>
            <person name="Yan M."/>
            <person name="Daum C."/>
            <person name="Ng V."/>
            <person name="Clum A."/>
            <person name="Steindorff A."/>
            <person name="Ohm R.A."/>
            <person name="Martin F."/>
            <person name="Silar P."/>
            <person name="Natvig D.O."/>
            <person name="Lalanne C."/>
            <person name="Gautier V."/>
            <person name="Ament-Velasquez S.L."/>
            <person name="Kruys A."/>
            <person name="Hutchinson M.I."/>
            <person name="Powell A.J."/>
            <person name="Barry K."/>
            <person name="Miller A.N."/>
            <person name="Grigoriev I.V."/>
            <person name="Debuchy R."/>
            <person name="Gladieux P."/>
            <person name="Hiltunen Thoren M."/>
            <person name="Johannesson H."/>
        </authorList>
    </citation>
    <scope>NUCLEOTIDE SEQUENCE</scope>
    <source>
        <strain evidence="2">CBS 958.72</strain>
    </source>
</reference>
<organism evidence="2 3">
    <name type="scientific">Lasiosphaeria ovina</name>
    <dbReference type="NCBI Taxonomy" id="92902"/>
    <lineage>
        <taxon>Eukaryota</taxon>
        <taxon>Fungi</taxon>
        <taxon>Dikarya</taxon>
        <taxon>Ascomycota</taxon>
        <taxon>Pezizomycotina</taxon>
        <taxon>Sordariomycetes</taxon>
        <taxon>Sordariomycetidae</taxon>
        <taxon>Sordariales</taxon>
        <taxon>Lasiosphaeriaceae</taxon>
        <taxon>Lasiosphaeria</taxon>
    </lineage>
</organism>
<dbReference type="Proteomes" id="UP001287356">
    <property type="component" value="Unassembled WGS sequence"/>
</dbReference>
<keyword evidence="3" id="KW-1185">Reference proteome</keyword>
<protein>
    <submittedName>
        <fullName evidence="2">Uncharacterized protein</fullName>
    </submittedName>
</protein>
<feature type="region of interest" description="Disordered" evidence="1">
    <location>
        <begin position="18"/>
        <end position="43"/>
    </location>
</feature>
<proteinExistence type="predicted"/>
<comment type="caution">
    <text evidence="2">The sequence shown here is derived from an EMBL/GenBank/DDBJ whole genome shotgun (WGS) entry which is preliminary data.</text>
</comment>
<dbReference type="AlphaFoldDB" id="A0AAE0JU96"/>
<evidence type="ECO:0000313" key="2">
    <source>
        <dbReference type="EMBL" id="KAK3361878.1"/>
    </source>
</evidence>
<evidence type="ECO:0000313" key="3">
    <source>
        <dbReference type="Proteomes" id="UP001287356"/>
    </source>
</evidence>
<gene>
    <name evidence="2" type="ORF">B0T24DRAFT_690389</name>
</gene>
<name>A0AAE0JU96_9PEZI</name>
<accession>A0AAE0JU96</accession>
<dbReference type="EMBL" id="JAULSN010000010">
    <property type="protein sequence ID" value="KAK3361878.1"/>
    <property type="molecule type" value="Genomic_DNA"/>
</dbReference>
<reference evidence="2" key="2">
    <citation type="submission" date="2023-06" db="EMBL/GenBank/DDBJ databases">
        <authorList>
            <consortium name="Lawrence Berkeley National Laboratory"/>
            <person name="Haridas S."/>
            <person name="Hensen N."/>
            <person name="Bonometti L."/>
            <person name="Westerberg I."/>
            <person name="Brannstrom I.O."/>
            <person name="Guillou S."/>
            <person name="Cros-Aarteil S."/>
            <person name="Calhoun S."/>
            <person name="Kuo A."/>
            <person name="Mondo S."/>
            <person name="Pangilinan J."/>
            <person name="Riley R."/>
            <person name="Labutti K."/>
            <person name="Andreopoulos B."/>
            <person name="Lipzen A."/>
            <person name="Chen C."/>
            <person name="Yanf M."/>
            <person name="Daum C."/>
            <person name="Ng V."/>
            <person name="Clum A."/>
            <person name="Steindorff A."/>
            <person name="Ohm R."/>
            <person name="Martin F."/>
            <person name="Silar P."/>
            <person name="Natvig D."/>
            <person name="Lalanne C."/>
            <person name="Gautier V."/>
            <person name="Ament-Velasquez S.L."/>
            <person name="Kruys A."/>
            <person name="Hutchinson M.I."/>
            <person name="Powell A.J."/>
            <person name="Barry K."/>
            <person name="Miller A.N."/>
            <person name="Grigoriev I.V."/>
            <person name="Debuchy R."/>
            <person name="Gladieux P."/>
            <person name="Thoren M.H."/>
            <person name="Johannesson H."/>
        </authorList>
    </citation>
    <scope>NUCLEOTIDE SEQUENCE</scope>
    <source>
        <strain evidence="2">CBS 958.72</strain>
    </source>
</reference>
<evidence type="ECO:0000256" key="1">
    <source>
        <dbReference type="SAM" id="MobiDB-lite"/>
    </source>
</evidence>
<sequence length="162" mass="18781">MHPFSAIHQAWKDYKAGRALRKNTNTNAEKQPKPTERKRRGYSPWLVRPSPKLSIKLLPAPARMAVAQTRWKFDRTAEYPWRLERVVDAESNWRGTWVLEAKDMQAMVWETIRVPKERPGRGRGGNCQRTPTRQLLFMPERLQGGDLGGGGQDDMMVWLGKR</sequence>